<dbReference type="Proteomes" id="UP001319921">
    <property type="component" value="Chromosome"/>
</dbReference>
<dbReference type="AlphaFoldDB" id="A0AAQ4CU39"/>
<organism evidence="1 2">
    <name type="scientific">Saccharolobus caldissimus</name>
    <dbReference type="NCBI Taxonomy" id="1702097"/>
    <lineage>
        <taxon>Archaea</taxon>
        <taxon>Thermoproteota</taxon>
        <taxon>Thermoprotei</taxon>
        <taxon>Sulfolobales</taxon>
        <taxon>Sulfolobaceae</taxon>
        <taxon>Saccharolobus</taxon>
    </lineage>
</organism>
<proteinExistence type="predicted"/>
<dbReference type="KEGG" id="scas:SACC_23370"/>
<gene>
    <name evidence="1" type="ORF">SACC_23370</name>
</gene>
<protein>
    <submittedName>
        <fullName evidence="1">Uncharacterized protein</fullName>
    </submittedName>
</protein>
<sequence>MQGRGGRLGQTVHLVSRTIKNGSSRGKTKYKCNACKRTFYDTNSHSRGEEKERILKEYLNRMSIRGIAKVEEKP</sequence>
<evidence type="ECO:0000313" key="2">
    <source>
        <dbReference type="Proteomes" id="UP001319921"/>
    </source>
</evidence>
<evidence type="ECO:0000313" key="1">
    <source>
        <dbReference type="EMBL" id="BDB99320.1"/>
    </source>
</evidence>
<dbReference type="EMBL" id="AP025226">
    <property type="protein sequence ID" value="BDB99320.1"/>
    <property type="molecule type" value="Genomic_DNA"/>
</dbReference>
<reference evidence="1 2" key="1">
    <citation type="journal article" date="2022" name="Microbiol. Resour. Announc.">
        <title>Complete Genome Sequence of the Hyperthermophilic and Acidophilic Archaeon Saccharolobus caldissimus Strain HS-3T.</title>
        <authorList>
            <person name="Sakai H.D."/>
            <person name="Kurosawa N."/>
        </authorList>
    </citation>
    <scope>NUCLEOTIDE SEQUENCE [LARGE SCALE GENOMIC DNA]</scope>
    <source>
        <strain evidence="1 2">JCM32116</strain>
    </source>
</reference>
<dbReference type="PANTHER" id="PTHR33293">
    <property type="entry name" value="INSERTION ELEMENT IS1 1 PROTEIN INSB-RELATED"/>
    <property type="match status" value="1"/>
</dbReference>
<dbReference type="PANTHER" id="PTHR33293:SF1">
    <property type="entry name" value="INSERTION ELEMENT IS1 1 PROTEIN INSB-RELATED"/>
    <property type="match status" value="1"/>
</dbReference>
<keyword evidence="2" id="KW-1185">Reference proteome</keyword>
<name>A0AAQ4CU39_9CREN</name>
<accession>A0AAQ4CU39</accession>
<dbReference type="InterPro" id="IPR051354">
    <property type="entry name" value="Transposase_27_IS1"/>
</dbReference>